<proteinExistence type="predicted"/>
<dbReference type="InterPro" id="IPR014179">
    <property type="entry name" value="PfaD-like_TIM-barrel"/>
</dbReference>
<dbReference type="Pfam" id="PF21607">
    <property type="entry name" value="FabD_helical_ins"/>
    <property type="match status" value="1"/>
</dbReference>
<sequence>MKAFLFPGQGSQRKGMGKELFEKYPAQTSAASNILGYDIERLCVENPDRLLNETTYTQPALYVVNALSYLDRIEQESAPEFVLGHSLGEYVALFAASVFSFETGLQLVKRRAEIMGQVKNGGMAALIGLKLNVVEQLLADNGYTNMDIANYNSAEQIVISGTKDDIAAAQALFERKGAKLYYPLNVSGAFHSRYMKTAGDAFRQYIQQFTFNAPEIPVIANYTARPYTPAVLIEWLAAQITSPVKWYESVSYVLAHGEVDLYEVGPGDVLTKMKDFIIADPMPAAGFGVTPIVRKPAADNAVVFNTAYAKLLGTADKAALEATAATLGSEAFRKTYNTKYAYAAGAMFYGISSVAFVTRMANAGYMSYFGTGGLSITEVETAIKQIKAAVRPGQPYGMNLWHQAADPVAEFKLAALFVQQEIRFVEAAAYVGLSKAIVYYRLKGLQKDVNGNVTAVNKVMVKLSRPEVAQVFLEPAPEQLVRELVAEGFITAEQAEWASSFPMADDICTEADSAGHTDRRMPYALLPAMRKQRDDLQAIHQFRTPVRVGVAGGLGTPDTLAASFILGADFVLTGSINQCTVEAGISSAVKDMLQEMNIQDTDYVPAGDMFEFGAKVQVLKKGLFFPARATKLYELYKRYDAIEQIDTKDKTQLEERYFRRSLESVFQEIKGQLPAAELEKALKTPKHKMSLIFRRYFSNSLQAALSGNADAKVDYQVHTSAALGAFNQWVKHTPLSTWRNRHGDELATLLMHGAAAWLQTFYAAPPFSSGAATAAVTPGPIRKPVQLV</sequence>
<dbReference type="Gene3D" id="3.40.366.10">
    <property type="entry name" value="Malonyl-Coenzyme A Acyl Carrier Protein, domain 2"/>
    <property type="match status" value="1"/>
</dbReference>
<dbReference type="Pfam" id="PF03060">
    <property type="entry name" value="NMO"/>
    <property type="match status" value="1"/>
</dbReference>
<accession>A0ABS7GKN3</accession>
<dbReference type="InterPro" id="IPR016035">
    <property type="entry name" value="Acyl_Trfase/lysoPLipase"/>
</dbReference>
<reference evidence="6 7" key="1">
    <citation type="submission" date="2021-08" db="EMBL/GenBank/DDBJ databases">
        <title>The genome sequence of Chitinophaga sp. B61.</title>
        <authorList>
            <person name="Zhang X."/>
        </authorList>
    </citation>
    <scope>NUCLEOTIDE SEQUENCE [LARGE SCALE GENOMIC DNA]</scope>
    <source>
        <strain evidence="6 7">B61</strain>
    </source>
</reference>
<evidence type="ECO:0000256" key="3">
    <source>
        <dbReference type="ARBA" id="ARBA00023315"/>
    </source>
</evidence>
<dbReference type="SUPFAM" id="SSF52151">
    <property type="entry name" value="FabD/lysophospholipase-like"/>
    <property type="match status" value="1"/>
</dbReference>
<dbReference type="SUPFAM" id="SSF51412">
    <property type="entry name" value="Inosine monophosphate dehydrogenase (IMPDH)"/>
    <property type="match status" value="1"/>
</dbReference>
<dbReference type="InterPro" id="IPR004410">
    <property type="entry name" value="Malonyl_CoA-ACP_transAc_FabD"/>
</dbReference>
<keyword evidence="2 6" id="KW-0808">Transferase</keyword>
<dbReference type="RefSeq" id="WP_220253611.1">
    <property type="nucleotide sequence ID" value="NZ_JAICCF010000007.1"/>
</dbReference>
<dbReference type="Gene3D" id="3.30.70.250">
    <property type="entry name" value="Malonyl-CoA ACP transacylase, ACP-binding"/>
    <property type="match status" value="1"/>
</dbReference>
<dbReference type="Pfam" id="PF00698">
    <property type="entry name" value="Acyl_transf_1"/>
    <property type="match status" value="1"/>
</dbReference>
<evidence type="ECO:0000313" key="6">
    <source>
        <dbReference type="EMBL" id="MBW8688283.1"/>
    </source>
</evidence>
<dbReference type="InterPro" id="IPR014043">
    <property type="entry name" value="Acyl_transferase_dom"/>
</dbReference>
<dbReference type="InterPro" id="IPR001227">
    <property type="entry name" value="Ac_transferase_dom_sf"/>
</dbReference>
<organism evidence="6 7">
    <name type="scientific">Chitinophaga rhizophila</name>
    <dbReference type="NCBI Taxonomy" id="2866212"/>
    <lineage>
        <taxon>Bacteria</taxon>
        <taxon>Pseudomonadati</taxon>
        <taxon>Bacteroidota</taxon>
        <taxon>Chitinophagia</taxon>
        <taxon>Chitinophagales</taxon>
        <taxon>Chitinophagaceae</taxon>
        <taxon>Chitinophaga</taxon>
    </lineage>
</organism>
<keyword evidence="3 6" id="KW-0012">Acyltransferase</keyword>
<dbReference type="SUPFAM" id="SSF55048">
    <property type="entry name" value="Probable ACP-binding domain of malonyl-CoA ACP transacylase"/>
    <property type="match status" value="1"/>
</dbReference>
<keyword evidence="7" id="KW-1185">Reference proteome</keyword>
<evidence type="ECO:0000256" key="1">
    <source>
        <dbReference type="ARBA" id="ARBA00013258"/>
    </source>
</evidence>
<evidence type="ECO:0000313" key="7">
    <source>
        <dbReference type="Proteomes" id="UP000812961"/>
    </source>
</evidence>
<name>A0ABS7GKN3_9BACT</name>
<evidence type="ECO:0000256" key="4">
    <source>
        <dbReference type="ARBA" id="ARBA00048462"/>
    </source>
</evidence>
<dbReference type="GO" id="GO:0004314">
    <property type="term" value="F:[acyl-carrier-protein] S-malonyltransferase activity"/>
    <property type="evidence" value="ECO:0007669"/>
    <property type="project" value="UniProtKB-EC"/>
</dbReference>
<protein>
    <recommendedName>
        <fullName evidence="1">[acyl-carrier-protein] S-malonyltransferase</fullName>
        <ecNumber evidence="1">2.3.1.39</ecNumber>
    </recommendedName>
</protein>
<dbReference type="PANTHER" id="PTHR42681:SF1">
    <property type="entry name" value="MALONYL-COA-ACYL CARRIER PROTEIN TRANSACYLASE, MITOCHONDRIAL"/>
    <property type="match status" value="1"/>
</dbReference>
<feature type="domain" description="Malonyl-CoA:ACP transacylase (MAT)" evidence="5">
    <location>
        <begin position="5"/>
        <end position="296"/>
    </location>
</feature>
<dbReference type="EC" id="2.3.1.39" evidence="1"/>
<dbReference type="SMART" id="SM00827">
    <property type="entry name" value="PKS_AT"/>
    <property type="match status" value="1"/>
</dbReference>
<comment type="catalytic activity">
    <reaction evidence="4">
        <text>holo-[ACP] + malonyl-CoA = malonyl-[ACP] + CoA</text>
        <dbReference type="Rhea" id="RHEA:41792"/>
        <dbReference type="Rhea" id="RHEA-COMP:9623"/>
        <dbReference type="Rhea" id="RHEA-COMP:9685"/>
        <dbReference type="ChEBI" id="CHEBI:57287"/>
        <dbReference type="ChEBI" id="CHEBI:57384"/>
        <dbReference type="ChEBI" id="CHEBI:64479"/>
        <dbReference type="ChEBI" id="CHEBI:78449"/>
        <dbReference type="EC" id="2.3.1.39"/>
    </reaction>
</comment>
<comment type="caution">
    <text evidence="6">The sequence shown here is derived from an EMBL/GenBank/DDBJ whole genome shotgun (WGS) entry which is preliminary data.</text>
</comment>
<dbReference type="NCBIfam" id="TIGR00128">
    <property type="entry name" value="fabD"/>
    <property type="match status" value="1"/>
</dbReference>
<dbReference type="InterPro" id="IPR050858">
    <property type="entry name" value="Mal-CoA-ACP_Trans/PKS_FabD"/>
</dbReference>
<dbReference type="Gene3D" id="3.20.20.70">
    <property type="entry name" value="Aldolase class I"/>
    <property type="match status" value="1"/>
</dbReference>
<evidence type="ECO:0000259" key="5">
    <source>
        <dbReference type="SMART" id="SM00827"/>
    </source>
</evidence>
<evidence type="ECO:0000256" key="2">
    <source>
        <dbReference type="ARBA" id="ARBA00022679"/>
    </source>
</evidence>
<gene>
    <name evidence="6" type="primary">fabD</name>
    <name evidence="6" type="ORF">K1Y79_28365</name>
</gene>
<dbReference type="InterPro" id="IPR016036">
    <property type="entry name" value="Malonyl_transacylase_ACP-bd"/>
</dbReference>
<dbReference type="NCBIfam" id="TIGR02814">
    <property type="entry name" value="pfaD_fam"/>
    <property type="match status" value="1"/>
</dbReference>
<dbReference type="PANTHER" id="PTHR42681">
    <property type="entry name" value="MALONYL-COA-ACYL CARRIER PROTEIN TRANSACYLASE, MITOCHONDRIAL"/>
    <property type="match status" value="1"/>
</dbReference>
<dbReference type="InterPro" id="IPR049489">
    <property type="entry name" value="FabD-like_helical_ins"/>
</dbReference>
<dbReference type="EMBL" id="JAICCF010000007">
    <property type="protein sequence ID" value="MBW8688283.1"/>
    <property type="molecule type" value="Genomic_DNA"/>
</dbReference>
<dbReference type="Proteomes" id="UP000812961">
    <property type="component" value="Unassembled WGS sequence"/>
</dbReference>
<dbReference type="InterPro" id="IPR013785">
    <property type="entry name" value="Aldolase_TIM"/>
</dbReference>